<dbReference type="GO" id="GO:0003700">
    <property type="term" value="F:DNA-binding transcription factor activity"/>
    <property type="evidence" value="ECO:0007669"/>
    <property type="project" value="InterPro"/>
</dbReference>
<gene>
    <name evidence="2" type="ORF">RGI145_01055</name>
</gene>
<dbReference type="InterPro" id="IPR036390">
    <property type="entry name" value="WH_DNA-bd_sf"/>
</dbReference>
<proteinExistence type="predicted"/>
<reference evidence="2 3" key="1">
    <citation type="submission" date="2016-05" db="EMBL/GenBank/DDBJ databases">
        <title>Complete Genome and Methylome Analysis of Psychrotrophic Bacterial Isolates from Antarctic Lake Untersee.</title>
        <authorList>
            <person name="Fomenkov A."/>
            <person name="Akimov V.N."/>
            <person name="Vasilyeva L.V."/>
            <person name="Andersen D."/>
            <person name="Vincze T."/>
            <person name="Roberts R.J."/>
        </authorList>
    </citation>
    <scope>NUCLEOTIDE SEQUENCE [LARGE SCALE GENOMIC DNA]</scope>
    <source>
        <strain evidence="2 3">U14-5</strain>
    </source>
</reference>
<dbReference type="RefSeq" id="WP_075796880.1">
    <property type="nucleotide sequence ID" value="NZ_CP015583.1"/>
</dbReference>
<feature type="domain" description="HTH marR-type" evidence="1">
    <location>
        <begin position="22"/>
        <end position="155"/>
    </location>
</feature>
<dbReference type="PANTHER" id="PTHR33164:SF57">
    <property type="entry name" value="MARR-FAMILY TRANSCRIPTIONAL REGULATOR"/>
    <property type="match status" value="1"/>
</dbReference>
<dbReference type="PANTHER" id="PTHR33164">
    <property type="entry name" value="TRANSCRIPTIONAL REGULATOR, MARR FAMILY"/>
    <property type="match status" value="1"/>
</dbReference>
<dbReference type="eggNOG" id="COG1846">
    <property type="taxonomic scope" value="Bacteria"/>
</dbReference>
<dbReference type="STRING" id="257708.RGI145_01055"/>
<dbReference type="InterPro" id="IPR000835">
    <property type="entry name" value="HTH_MarR-typ"/>
</dbReference>
<accession>A0A1L7AAT6</accession>
<dbReference type="InterPro" id="IPR036388">
    <property type="entry name" value="WH-like_DNA-bd_sf"/>
</dbReference>
<dbReference type="KEGG" id="rgi:RGI145_01055"/>
<evidence type="ECO:0000313" key="2">
    <source>
        <dbReference type="EMBL" id="APT55914.1"/>
    </source>
</evidence>
<dbReference type="GO" id="GO:0006950">
    <property type="term" value="P:response to stress"/>
    <property type="evidence" value="ECO:0007669"/>
    <property type="project" value="TreeGrafter"/>
</dbReference>
<dbReference type="SMART" id="SM00347">
    <property type="entry name" value="HTH_MARR"/>
    <property type="match status" value="1"/>
</dbReference>
<protein>
    <recommendedName>
        <fullName evidence="1">HTH marR-type domain-containing protein</fullName>
    </recommendedName>
</protein>
<dbReference type="EMBL" id="CP015583">
    <property type="protein sequence ID" value="APT55914.1"/>
    <property type="molecule type" value="Genomic_DNA"/>
</dbReference>
<dbReference type="SUPFAM" id="SSF46785">
    <property type="entry name" value="Winged helix' DNA-binding domain"/>
    <property type="match status" value="1"/>
</dbReference>
<sequence length="162" mass="17809">MPEPNACAATALCQHCGPLRLAEFLPYRLSVVAESVSQAFAARYAEEFGLGVSEWRVMAVLGESECLSTQAVIGRTEMDRVKVSRAVIRLDDRRLLLREPLPGDQRAHLLRLSPRGLSLYRRIVPRACALQAELAGALDPAELAALDAILTKLHRQAAQLPR</sequence>
<dbReference type="AlphaFoldDB" id="A0A1L7AAT6"/>
<dbReference type="InterPro" id="IPR039422">
    <property type="entry name" value="MarR/SlyA-like"/>
</dbReference>
<dbReference type="Proteomes" id="UP000185494">
    <property type="component" value="Chromosome 1"/>
</dbReference>
<name>A0A1L7AAT6_9PROT</name>
<evidence type="ECO:0000313" key="3">
    <source>
        <dbReference type="Proteomes" id="UP000185494"/>
    </source>
</evidence>
<organism evidence="2 3">
    <name type="scientific">Roseomonas gilardii</name>
    <dbReference type="NCBI Taxonomy" id="257708"/>
    <lineage>
        <taxon>Bacteria</taxon>
        <taxon>Pseudomonadati</taxon>
        <taxon>Pseudomonadota</taxon>
        <taxon>Alphaproteobacteria</taxon>
        <taxon>Acetobacterales</taxon>
        <taxon>Roseomonadaceae</taxon>
        <taxon>Roseomonas</taxon>
    </lineage>
</organism>
<evidence type="ECO:0000259" key="1">
    <source>
        <dbReference type="PROSITE" id="PS50995"/>
    </source>
</evidence>
<dbReference type="Gene3D" id="1.10.10.10">
    <property type="entry name" value="Winged helix-like DNA-binding domain superfamily/Winged helix DNA-binding domain"/>
    <property type="match status" value="1"/>
</dbReference>
<dbReference type="PROSITE" id="PS50995">
    <property type="entry name" value="HTH_MARR_2"/>
    <property type="match status" value="1"/>
</dbReference>